<dbReference type="Gene3D" id="3.40.710.10">
    <property type="entry name" value="DD-peptidase/beta-lactamase superfamily"/>
    <property type="match status" value="1"/>
</dbReference>
<feature type="domain" description="Beta-lactamase-related" evidence="1">
    <location>
        <begin position="20"/>
        <end position="319"/>
    </location>
</feature>
<dbReference type="InterPro" id="IPR050789">
    <property type="entry name" value="Diverse_Enzym_Activities"/>
</dbReference>
<dbReference type="Pfam" id="PF00144">
    <property type="entry name" value="Beta-lactamase"/>
    <property type="match status" value="1"/>
</dbReference>
<dbReference type="EMBL" id="LAQU01000005">
    <property type="protein sequence ID" value="KKB64159.1"/>
    <property type="molecule type" value="Genomic_DNA"/>
</dbReference>
<dbReference type="InterPro" id="IPR001466">
    <property type="entry name" value="Beta-lactam-related"/>
</dbReference>
<gene>
    <name evidence="2" type="ORF">WM40_06420</name>
</gene>
<reference evidence="2 3" key="1">
    <citation type="submission" date="2015-03" db="EMBL/GenBank/DDBJ databases">
        <title>Draft Genome Sequence of Burkholderia andropogonis type strain ICMP2807, isolated from Sorghum bicolor.</title>
        <authorList>
            <person name="Lopes-Santos L."/>
            <person name="Castro D.B."/>
            <person name="Ottoboni L.M."/>
            <person name="Park D."/>
            <person name="Weirc B.S."/>
            <person name="Destefano S.A."/>
        </authorList>
    </citation>
    <scope>NUCLEOTIDE SEQUENCE [LARGE SCALE GENOMIC DNA]</scope>
    <source>
        <strain evidence="2 3">ICMP2807</strain>
    </source>
</reference>
<dbReference type="Proteomes" id="UP000033618">
    <property type="component" value="Unassembled WGS sequence"/>
</dbReference>
<sequence length="354" mass="38959">MPKGRKFSRGENARKLLSIDNKIRRFMDLNRVAGFMALKDGKTLVEEYGLGNYADSRWQTFGVTYSILSTMVGLAIKEDLLSLTTRVRDVLGDKAGSVYGMATVEQLLRMQSGVKWELDGARPGGIGDMVRAGEKGERGATLAFLASLDADPALIGGNIYNHNAGDVQMLAEVLDATVRRRGYDGLSDYMSKKIAQPFQMEGGTWVSETQDGGELIFSGISLTLRDNARFAQGILEEFKKGDSSILPLGWKYAAYLDPHPLSSRDRHGANPKFGYLWKTHGSSFIAPDALFYAQGIGGQAIIILPSKRLIYVLQSAWAAEDDVQIATLFADLFKLNLDIEKKISAERVDDFLTP</sequence>
<comment type="caution">
    <text evidence="2">The sequence shown here is derived from an EMBL/GenBank/DDBJ whole genome shotgun (WGS) entry which is preliminary data.</text>
</comment>
<evidence type="ECO:0000259" key="1">
    <source>
        <dbReference type="Pfam" id="PF00144"/>
    </source>
</evidence>
<dbReference type="STRING" id="28092.WM40_06420"/>
<dbReference type="AlphaFoldDB" id="A0A0F5K2S1"/>
<name>A0A0F5K2S1_9BURK</name>
<dbReference type="PANTHER" id="PTHR43283:SF14">
    <property type="entry name" value="BLL8153 PROTEIN"/>
    <property type="match status" value="1"/>
</dbReference>
<dbReference type="SUPFAM" id="SSF56601">
    <property type="entry name" value="beta-lactamase/transpeptidase-like"/>
    <property type="match status" value="1"/>
</dbReference>
<protein>
    <recommendedName>
        <fullName evidence="1">Beta-lactamase-related domain-containing protein</fullName>
    </recommendedName>
</protein>
<dbReference type="PATRIC" id="fig|28092.6.peg.1523"/>
<proteinExistence type="predicted"/>
<dbReference type="PANTHER" id="PTHR43283">
    <property type="entry name" value="BETA-LACTAMASE-RELATED"/>
    <property type="match status" value="1"/>
</dbReference>
<accession>A0A0F5K2S1</accession>
<evidence type="ECO:0000313" key="2">
    <source>
        <dbReference type="EMBL" id="KKB64159.1"/>
    </source>
</evidence>
<keyword evidence="3" id="KW-1185">Reference proteome</keyword>
<dbReference type="InterPro" id="IPR012338">
    <property type="entry name" value="Beta-lactam/transpept-like"/>
</dbReference>
<organism evidence="2 3">
    <name type="scientific">Robbsia andropogonis</name>
    <dbReference type="NCBI Taxonomy" id="28092"/>
    <lineage>
        <taxon>Bacteria</taxon>
        <taxon>Pseudomonadati</taxon>
        <taxon>Pseudomonadota</taxon>
        <taxon>Betaproteobacteria</taxon>
        <taxon>Burkholderiales</taxon>
        <taxon>Burkholderiaceae</taxon>
        <taxon>Robbsia</taxon>
    </lineage>
</organism>
<evidence type="ECO:0000313" key="3">
    <source>
        <dbReference type="Proteomes" id="UP000033618"/>
    </source>
</evidence>